<dbReference type="Pfam" id="PF00248">
    <property type="entry name" value="Aldo_ket_red"/>
    <property type="match status" value="1"/>
</dbReference>
<name>A0A9P5PWL7_9AGAR</name>
<comment type="caution">
    <text evidence="7">The sequence shown here is derived from an EMBL/GenBank/DDBJ whole genome shotgun (WGS) entry which is preliminary data.</text>
</comment>
<keyword evidence="8" id="KW-1185">Reference proteome</keyword>
<dbReference type="SUPFAM" id="SSF51430">
    <property type="entry name" value="NAD(P)-linked oxidoreductase"/>
    <property type="match status" value="1"/>
</dbReference>
<keyword evidence="3" id="KW-0560">Oxidoreductase</keyword>
<dbReference type="Gene3D" id="3.20.20.100">
    <property type="entry name" value="NADP-dependent oxidoreductase domain"/>
    <property type="match status" value="1"/>
</dbReference>
<protein>
    <submittedName>
        <fullName evidence="7">Aldo/keto reductase</fullName>
    </submittedName>
</protein>
<keyword evidence="2" id="KW-0521">NADP</keyword>
<proteinExistence type="inferred from homology"/>
<evidence type="ECO:0000313" key="8">
    <source>
        <dbReference type="Proteomes" id="UP000772434"/>
    </source>
</evidence>
<dbReference type="PROSITE" id="PS00062">
    <property type="entry name" value="ALDOKETO_REDUCTASE_2"/>
    <property type="match status" value="1"/>
</dbReference>
<dbReference type="PANTHER" id="PTHR43827:SF3">
    <property type="entry name" value="NADP-DEPENDENT OXIDOREDUCTASE DOMAIN-CONTAINING PROTEIN"/>
    <property type="match status" value="1"/>
</dbReference>
<evidence type="ECO:0000256" key="5">
    <source>
        <dbReference type="PIRSR" id="PIRSR000097-3"/>
    </source>
</evidence>
<dbReference type="OrthoDB" id="5945798at2759"/>
<gene>
    <name evidence="7" type="ORF">BDP27DRAFT_1419845</name>
</gene>
<dbReference type="PRINTS" id="PR00069">
    <property type="entry name" value="ALDKETRDTASE"/>
</dbReference>
<dbReference type="InterPro" id="IPR020471">
    <property type="entry name" value="AKR"/>
</dbReference>
<feature type="domain" description="NADP-dependent oxidoreductase" evidence="6">
    <location>
        <begin position="17"/>
        <end position="279"/>
    </location>
</feature>
<feature type="site" description="Lowers pKa of active site Tyr" evidence="5">
    <location>
        <position position="97"/>
    </location>
</feature>
<dbReference type="CDD" id="cd19071">
    <property type="entry name" value="AKR_AKR1-5-like"/>
    <property type="match status" value="1"/>
</dbReference>
<evidence type="ECO:0000259" key="6">
    <source>
        <dbReference type="Pfam" id="PF00248"/>
    </source>
</evidence>
<evidence type="ECO:0000256" key="1">
    <source>
        <dbReference type="ARBA" id="ARBA00007905"/>
    </source>
</evidence>
<dbReference type="AlphaFoldDB" id="A0A9P5PWL7"/>
<dbReference type="GO" id="GO:0016616">
    <property type="term" value="F:oxidoreductase activity, acting on the CH-OH group of donors, NAD or NADP as acceptor"/>
    <property type="evidence" value="ECO:0007669"/>
    <property type="project" value="UniProtKB-ARBA"/>
</dbReference>
<reference evidence="7" key="1">
    <citation type="submission" date="2020-11" db="EMBL/GenBank/DDBJ databases">
        <authorList>
            <consortium name="DOE Joint Genome Institute"/>
            <person name="Ahrendt S."/>
            <person name="Riley R."/>
            <person name="Andreopoulos W."/>
            <person name="Labutti K."/>
            <person name="Pangilinan J."/>
            <person name="Ruiz-Duenas F.J."/>
            <person name="Barrasa J.M."/>
            <person name="Sanchez-Garcia M."/>
            <person name="Camarero S."/>
            <person name="Miyauchi S."/>
            <person name="Serrano A."/>
            <person name="Linde D."/>
            <person name="Babiker R."/>
            <person name="Drula E."/>
            <person name="Ayuso-Fernandez I."/>
            <person name="Pacheco R."/>
            <person name="Padilla G."/>
            <person name="Ferreira P."/>
            <person name="Barriuso J."/>
            <person name="Kellner H."/>
            <person name="Castanera R."/>
            <person name="Alfaro M."/>
            <person name="Ramirez L."/>
            <person name="Pisabarro A.G."/>
            <person name="Kuo A."/>
            <person name="Tritt A."/>
            <person name="Lipzen A."/>
            <person name="He G."/>
            <person name="Yan M."/>
            <person name="Ng V."/>
            <person name="Cullen D."/>
            <person name="Martin F."/>
            <person name="Rosso M.-N."/>
            <person name="Henrissat B."/>
            <person name="Hibbett D."/>
            <person name="Martinez A.T."/>
            <person name="Grigoriev I.V."/>
        </authorList>
    </citation>
    <scope>NUCLEOTIDE SEQUENCE</scope>
    <source>
        <strain evidence="7">AH 40177</strain>
    </source>
</reference>
<evidence type="ECO:0000256" key="4">
    <source>
        <dbReference type="PIRSR" id="PIRSR000097-2"/>
    </source>
</evidence>
<dbReference type="PANTHER" id="PTHR43827">
    <property type="entry name" value="2,5-DIKETO-D-GLUCONIC ACID REDUCTASE"/>
    <property type="match status" value="1"/>
</dbReference>
<evidence type="ECO:0000256" key="3">
    <source>
        <dbReference type="ARBA" id="ARBA00023002"/>
    </source>
</evidence>
<dbReference type="InterPro" id="IPR036812">
    <property type="entry name" value="NAD(P)_OxRdtase_dom_sf"/>
</dbReference>
<dbReference type="InterPro" id="IPR023210">
    <property type="entry name" value="NADP_OxRdtase_dom"/>
</dbReference>
<dbReference type="EMBL" id="JADNRY010000039">
    <property type="protein sequence ID" value="KAF9070603.1"/>
    <property type="molecule type" value="Genomic_DNA"/>
</dbReference>
<dbReference type="Proteomes" id="UP000772434">
    <property type="component" value="Unassembled WGS sequence"/>
</dbReference>
<sequence>MAHIQLKLNNGKDMNAIGIGCWMGTAGESQQVADMVSSALRLGYRHIDTIRPQTMVKSCQCQSRLIANSLFQGNERSVGKAIRESNIPRSEIFLVTKLSFVNPVPEALGVEYVDLYLMHWPQAFDTDQARFCTPEVSPTFAETWKMMESLVESGKTRSIGVSNFSIQNLDVLLKHARIIPVTNQVEMHPCLPQHELLAYCSSRGIILTAYSPVGKLKFGTNTSVLNIARQTGASVSQVLLSWGVQRGTAVIPKSVHETHQKENLTLIKLQENDMRILDDLHLQPGMHRSVCGFHSSDLGGSCFGWTYAQLGWDMVEGGVMRGC</sequence>
<accession>A0A9P5PWL7</accession>
<dbReference type="InterPro" id="IPR018170">
    <property type="entry name" value="Aldo/ket_reductase_CS"/>
</dbReference>
<dbReference type="PIRSF" id="PIRSF000097">
    <property type="entry name" value="AKR"/>
    <property type="match status" value="1"/>
</dbReference>
<evidence type="ECO:0000256" key="2">
    <source>
        <dbReference type="ARBA" id="ARBA00022857"/>
    </source>
</evidence>
<organism evidence="7 8">
    <name type="scientific">Rhodocollybia butyracea</name>
    <dbReference type="NCBI Taxonomy" id="206335"/>
    <lineage>
        <taxon>Eukaryota</taxon>
        <taxon>Fungi</taxon>
        <taxon>Dikarya</taxon>
        <taxon>Basidiomycota</taxon>
        <taxon>Agaricomycotina</taxon>
        <taxon>Agaricomycetes</taxon>
        <taxon>Agaricomycetidae</taxon>
        <taxon>Agaricales</taxon>
        <taxon>Marasmiineae</taxon>
        <taxon>Omphalotaceae</taxon>
        <taxon>Rhodocollybia</taxon>
    </lineage>
</organism>
<comment type="similarity">
    <text evidence="1">Belongs to the aldo/keto reductase family.</text>
</comment>
<feature type="binding site" evidence="4">
    <location>
        <position position="119"/>
    </location>
    <ligand>
        <name>substrate</name>
    </ligand>
</feature>
<evidence type="ECO:0000313" key="7">
    <source>
        <dbReference type="EMBL" id="KAF9070603.1"/>
    </source>
</evidence>